<dbReference type="PATRIC" id="fig|1658765.3.peg.1490"/>
<dbReference type="Proteomes" id="UP000036102">
    <property type="component" value="Unassembled WGS sequence"/>
</dbReference>
<dbReference type="Gene3D" id="1.20.1270.210">
    <property type="match status" value="1"/>
</dbReference>
<keyword evidence="3" id="KW-1185">Reference proteome</keyword>
<dbReference type="InterPro" id="IPR006944">
    <property type="entry name" value="Phage/GTA_portal"/>
</dbReference>
<evidence type="ECO:0000313" key="2">
    <source>
        <dbReference type="EMBL" id="KMQ75294.1"/>
    </source>
</evidence>
<keyword evidence="1" id="KW-0175">Coiled coil</keyword>
<accession>A0A0J7JBL9</accession>
<dbReference type="RefSeq" id="WP_082146430.1">
    <property type="nucleotide sequence ID" value="NZ_LFBU01000001.1"/>
</dbReference>
<reference evidence="2 3" key="1">
    <citation type="submission" date="2015-06" db="EMBL/GenBank/DDBJ databases">
        <title>Marinobacter subterrani, a genetically tractable neutrophilic iron-oxidizing strain isolated from the Soudan Iron Mine.</title>
        <authorList>
            <person name="Bonis B.M."/>
            <person name="Gralnick J.A."/>
        </authorList>
    </citation>
    <scope>NUCLEOTIDE SEQUENCE [LARGE SCALE GENOMIC DNA]</scope>
    <source>
        <strain evidence="2 3">JG233</strain>
    </source>
</reference>
<dbReference type="AlphaFoldDB" id="A0A0J7JBL9"/>
<comment type="caution">
    <text evidence="2">The sequence shown here is derived from an EMBL/GenBank/DDBJ whole genome shotgun (WGS) entry which is preliminary data.</text>
</comment>
<dbReference type="NCBIfam" id="TIGR01537">
    <property type="entry name" value="portal_HK97"/>
    <property type="match status" value="1"/>
</dbReference>
<organism evidence="2 3">
    <name type="scientific">Marinobacter subterrani</name>
    <dbReference type="NCBI Taxonomy" id="1658765"/>
    <lineage>
        <taxon>Bacteria</taxon>
        <taxon>Pseudomonadati</taxon>
        <taxon>Pseudomonadota</taxon>
        <taxon>Gammaproteobacteria</taxon>
        <taxon>Pseudomonadales</taxon>
        <taxon>Marinobacteraceae</taxon>
        <taxon>Marinobacter</taxon>
    </lineage>
</organism>
<evidence type="ECO:0000313" key="3">
    <source>
        <dbReference type="Proteomes" id="UP000036102"/>
    </source>
</evidence>
<dbReference type="Gene3D" id="3.30.1120.70">
    <property type="match status" value="1"/>
</dbReference>
<dbReference type="OrthoDB" id="9765386at2"/>
<dbReference type="STRING" id="1658765.Msub_11496"/>
<dbReference type="EMBL" id="LFBU01000001">
    <property type="protein sequence ID" value="KMQ75294.1"/>
    <property type="molecule type" value="Genomic_DNA"/>
</dbReference>
<feature type="coiled-coil region" evidence="1">
    <location>
        <begin position="3"/>
        <end position="30"/>
    </location>
</feature>
<evidence type="ECO:0000256" key="1">
    <source>
        <dbReference type="SAM" id="Coils"/>
    </source>
</evidence>
<gene>
    <name evidence="2" type="ORF">Msub_11496</name>
</gene>
<dbReference type="InterPro" id="IPR006427">
    <property type="entry name" value="Portal_HK97"/>
</dbReference>
<protein>
    <submittedName>
        <fullName evidence="2">Phage portal protein, HK97 family</fullName>
    </submittedName>
</protein>
<name>A0A0J7JBL9_9GAMM</name>
<sequence>MRFFNRKQNMERLEAELENAKHDLQSIKNETQNWSAGWESLQDMFRANVGPAGVRVDETTAMRVSAVYACVRLIAGALGSLPLQIYRRTAEGREKDVKHRLYRVLHMQPNPVVSAVVFWETVVTHLLLAGNSYSLIGRTRGGEPTTLTLLKPSQVEVQEKGGRLIYLVLFDDGKWAAYDQDDILHVAGVGWDGKKGISVIRSVGQNSIGTALAADEYSGRFFSNDATPRGYIKFPEGKKLNDEQAKIIRDYWFEKHQGLSNSHLPAVLPDGGEFKEITISAEDAQLIETRRFQVNDIARIFGVPPHMIGETSGSTSWGTGIEQQSIGFVVYTLRPHLTRIEQEVNRKLFSAGTHYVEFNVSGLLRGDTKARNEAYQIALGGNQLPGYMTVNEIRKLENLSPVAGGDDIYRPLTGATNNEEPTA</sequence>
<dbReference type="Pfam" id="PF04860">
    <property type="entry name" value="Phage_portal"/>
    <property type="match status" value="1"/>
</dbReference>
<proteinExistence type="predicted"/>
<dbReference type="Gene3D" id="3.40.140.120">
    <property type="match status" value="1"/>
</dbReference>